<dbReference type="GO" id="GO:0005886">
    <property type="term" value="C:plasma membrane"/>
    <property type="evidence" value="ECO:0007669"/>
    <property type="project" value="UniProtKB-SubCell"/>
</dbReference>
<evidence type="ECO:0000256" key="1">
    <source>
        <dbReference type="ARBA" id="ARBA00004651"/>
    </source>
</evidence>
<evidence type="ECO:0000256" key="4">
    <source>
        <dbReference type="ARBA" id="ARBA00022989"/>
    </source>
</evidence>
<organism evidence="8 9">
    <name type="scientific">Paraconexibacter algicola</name>
    <dbReference type="NCBI Taxonomy" id="2133960"/>
    <lineage>
        <taxon>Bacteria</taxon>
        <taxon>Bacillati</taxon>
        <taxon>Actinomycetota</taxon>
        <taxon>Thermoleophilia</taxon>
        <taxon>Solirubrobacterales</taxon>
        <taxon>Paraconexibacteraceae</taxon>
        <taxon>Paraconexibacter</taxon>
    </lineage>
</organism>
<feature type="transmembrane region" description="Helical" evidence="6">
    <location>
        <begin position="185"/>
        <end position="205"/>
    </location>
</feature>
<dbReference type="PANTHER" id="PTHR43124:SF3">
    <property type="entry name" value="CHLORAMPHENICOL EFFLUX PUMP RV0191"/>
    <property type="match status" value="1"/>
</dbReference>
<dbReference type="InterPro" id="IPR011701">
    <property type="entry name" value="MFS"/>
</dbReference>
<proteinExistence type="predicted"/>
<feature type="transmembrane region" description="Helical" evidence="6">
    <location>
        <begin position="153"/>
        <end position="173"/>
    </location>
</feature>
<dbReference type="Pfam" id="PF07690">
    <property type="entry name" value="MFS_1"/>
    <property type="match status" value="1"/>
</dbReference>
<evidence type="ECO:0000313" key="9">
    <source>
        <dbReference type="Proteomes" id="UP000240739"/>
    </source>
</evidence>
<feature type="transmembrane region" description="Helical" evidence="6">
    <location>
        <begin position="129"/>
        <end position="147"/>
    </location>
</feature>
<keyword evidence="2" id="KW-1003">Cell membrane</keyword>
<sequence length="437" mass="42333">MDEPAHGVGSRSGHERIVAAASRVVASYPSDRWRYLQGRARAVCGTSVCGAQDRRVCASAWGNVTAACVVSVAAGWNITAVGAVADPLAAHYDASLSAIGLLGSALWSTHALLQAPAGALVDRVGARPVAAGAAGLLLAGNLAALLVEGVAAVALLRLLTGAGCGATMVCASLRVRAAGARGQGAVGGAVSAGGALAVATGPALVDVVGWRAPYVGGVVLAVLALVAALTDRRAGPRPVGGRGRAAAGIGPGRRALLPLGAVLGITIVLSFSLGNWIATILDRVGAFGPVAAGVAGATVLAGSVLTRPLGGVLVTGRPRGFARGLVLGALVAAASGAALLSVASSPELLVVAMVTLGLAAGLPFAAVVDAAARRSPATPGAAVGFVGTTGTLGGLVAIAALGPAVEAGAVREVFAALTVLTLGVAVLFAHTSRTTAR</sequence>
<dbReference type="InterPro" id="IPR020846">
    <property type="entry name" value="MFS_dom"/>
</dbReference>
<dbReference type="InterPro" id="IPR050189">
    <property type="entry name" value="MFS_Efflux_Transporters"/>
</dbReference>
<dbReference type="InterPro" id="IPR036259">
    <property type="entry name" value="MFS_trans_sf"/>
</dbReference>
<comment type="subcellular location">
    <subcellularLocation>
        <location evidence="1">Cell membrane</location>
        <topology evidence="1">Multi-pass membrane protein</topology>
    </subcellularLocation>
</comment>
<evidence type="ECO:0000313" key="8">
    <source>
        <dbReference type="EMBL" id="PTL60793.1"/>
    </source>
</evidence>
<feature type="transmembrane region" description="Helical" evidence="6">
    <location>
        <begin position="284"/>
        <end position="305"/>
    </location>
</feature>
<dbReference type="GO" id="GO:0022857">
    <property type="term" value="F:transmembrane transporter activity"/>
    <property type="evidence" value="ECO:0007669"/>
    <property type="project" value="InterPro"/>
</dbReference>
<keyword evidence="9" id="KW-1185">Reference proteome</keyword>
<dbReference type="SUPFAM" id="SSF103473">
    <property type="entry name" value="MFS general substrate transporter"/>
    <property type="match status" value="1"/>
</dbReference>
<keyword evidence="4 6" id="KW-1133">Transmembrane helix</keyword>
<evidence type="ECO:0000256" key="6">
    <source>
        <dbReference type="SAM" id="Phobius"/>
    </source>
</evidence>
<feature type="transmembrane region" description="Helical" evidence="6">
    <location>
        <begin position="211"/>
        <end position="229"/>
    </location>
</feature>
<evidence type="ECO:0000256" key="2">
    <source>
        <dbReference type="ARBA" id="ARBA00022475"/>
    </source>
</evidence>
<feature type="transmembrane region" description="Helical" evidence="6">
    <location>
        <begin position="256"/>
        <end position="278"/>
    </location>
</feature>
<evidence type="ECO:0000256" key="5">
    <source>
        <dbReference type="ARBA" id="ARBA00023136"/>
    </source>
</evidence>
<protein>
    <recommendedName>
        <fullName evidence="7">Major facilitator superfamily (MFS) profile domain-containing protein</fullName>
    </recommendedName>
</protein>
<feature type="transmembrane region" description="Helical" evidence="6">
    <location>
        <begin position="325"/>
        <end position="343"/>
    </location>
</feature>
<reference evidence="8 9" key="1">
    <citation type="submission" date="2018-03" db="EMBL/GenBank/DDBJ databases">
        <title>Aquarubrobacter algicola gen. nov., sp. nov., a novel actinobacterium isolated from shallow eutrophic lake during the end of cyanobacterial harmful algal blooms.</title>
        <authorList>
            <person name="Chun S.J."/>
        </authorList>
    </citation>
    <scope>NUCLEOTIDE SEQUENCE [LARGE SCALE GENOMIC DNA]</scope>
    <source>
        <strain evidence="8 9">Seoho-28</strain>
    </source>
</reference>
<dbReference type="EMBL" id="PYYB01000001">
    <property type="protein sequence ID" value="PTL60793.1"/>
    <property type="molecule type" value="Genomic_DNA"/>
</dbReference>
<name>A0A2T4UNH6_9ACTN</name>
<keyword evidence="5 6" id="KW-0472">Membrane</keyword>
<accession>A0A2T4UNH6</accession>
<dbReference type="PROSITE" id="PS50850">
    <property type="entry name" value="MFS"/>
    <property type="match status" value="1"/>
</dbReference>
<comment type="caution">
    <text evidence="8">The sequence shown here is derived from an EMBL/GenBank/DDBJ whole genome shotgun (WGS) entry which is preliminary data.</text>
</comment>
<dbReference type="Proteomes" id="UP000240739">
    <property type="component" value="Unassembled WGS sequence"/>
</dbReference>
<dbReference type="AlphaFoldDB" id="A0A2T4UNH6"/>
<dbReference type="PANTHER" id="PTHR43124">
    <property type="entry name" value="PURINE EFFLUX PUMP PBUE"/>
    <property type="match status" value="1"/>
</dbReference>
<evidence type="ECO:0000256" key="3">
    <source>
        <dbReference type="ARBA" id="ARBA00022692"/>
    </source>
</evidence>
<feature type="transmembrane region" description="Helical" evidence="6">
    <location>
        <begin position="380"/>
        <end position="401"/>
    </location>
</feature>
<dbReference type="Gene3D" id="1.20.1250.20">
    <property type="entry name" value="MFS general substrate transporter like domains"/>
    <property type="match status" value="2"/>
</dbReference>
<feature type="transmembrane region" description="Helical" evidence="6">
    <location>
        <begin position="349"/>
        <end position="368"/>
    </location>
</feature>
<gene>
    <name evidence="8" type="ORF">C7Y72_10445</name>
</gene>
<feature type="domain" description="Major facilitator superfamily (MFS) profile" evidence="7">
    <location>
        <begin position="63"/>
        <end position="433"/>
    </location>
</feature>
<feature type="transmembrane region" description="Helical" evidence="6">
    <location>
        <begin position="413"/>
        <end position="431"/>
    </location>
</feature>
<evidence type="ECO:0000259" key="7">
    <source>
        <dbReference type="PROSITE" id="PS50850"/>
    </source>
</evidence>
<keyword evidence="3 6" id="KW-0812">Transmembrane</keyword>